<evidence type="ECO:0000256" key="5">
    <source>
        <dbReference type="ARBA" id="ARBA00023136"/>
    </source>
</evidence>
<keyword evidence="11" id="KW-1185">Reference proteome</keyword>
<dbReference type="InterPro" id="IPR012910">
    <property type="entry name" value="Plug_dom"/>
</dbReference>
<dbReference type="InterPro" id="IPR008969">
    <property type="entry name" value="CarboxyPept-like_regulatory"/>
</dbReference>
<keyword evidence="2 7" id="KW-0813">Transport</keyword>
<dbReference type="SUPFAM" id="SSF56935">
    <property type="entry name" value="Porins"/>
    <property type="match status" value="1"/>
</dbReference>
<dbReference type="EMBL" id="JAGUCO010000013">
    <property type="protein sequence ID" value="MBS2099623.1"/>
    <property type="molecule type" value="Genomic_DNA"/>
</dbReference>
<evidence type="ECO:0000313" key="10">
    <source>
        <dbReference type="EMBL" id="MBS2099623.1"/>
    </source>
</evidence>
<dbReference type="InterPro" id="IPR023996">
    <property type="entry name" value="TonB-dep_OMP_SusC/RagA"/>
</dbReference>
<comment type="caution">
    <text evidence="10">The sequence shown here is derived from an EMBL/GenBank/DDBJ whole genome shotgun (WGS) entry which is preliminary data.</text>
</comment>
<keyword evidence="3 7" id="KW-1134">Transmembrane beta strand</keyword>
<comment type="similarity">
    <text evidence="7">Belongs to the TonB-dependent receptor family.</text>
</comment>
<evidence type="ECO:0000256" key="2">
    <source>
        <dbReference type="ARBA" id="ARBA00022448"/>
    </source>
</evidence>
<comment type="subcellular location">
    <subcellularLocation>
        <location evidence="1 7">Cell outer membrane</location>
        <topology evidence="1 7">Multi-pass membrane protein</topology>
    </subcellularLocation>
</comment>
<dbReference type="NCBIfam" id="TIGR04057">
    <property type="entry name" value="SusC_RagA_signa"/>
    <property type="match status" value="1"/>
</dbReference>
<dbReference type="InterPro" id="IPR036942">
    <property type="entry name" value="Beta-barrel_TonB_sf"/>
</dbReference>
<dbReference type="InterPro" id="IPR018247">
    <property type="entry name" value="EF_Hand_1_Ca_BS"/>
</dbReference>
<dbReference type="RefSeq" id="WP_212216867.1">
    <property type="nucleotide sequence ID" value="NZ_JAGUCO010000013.1"/>
</dbReference>
<dbReference type="InterPro" id="IPR037066">
    <property type="entry name" value="Plug_dom_sf"/>
</dbReference>
<evidence type="ECO:0000256" key="6">
    <source>
        <dbReference type="ARBA" id="ARBA00023237"/>
    </source>
</evidence>
<evidence type="ECO:0000313" key="11">
    <source>
        <dbReference type="Proteomes" id="UP000708576"/>
    </source>
</evidence>
<keyword evidence="5 7" id="KW-0472">Membrane</keyword>
<organism evidence="10 11">
    <name type="scientific">Carboxylicivirga linearis</name>
    <dbReference type="NCBI Taxonomy" id="1628157"/>
    <lineage>
        <taxon>Bacteria</taxon>
        <taxon>Pseudomonadati</taxon>
        <taxon>Bacteroidota</taxon>
        <taxon>Bacteroidia</taxon>
        <taxon>Marinilabiliales</taxon>
        <taxon>Marinilabiliaceae</taxon>
        <taxon>Carboxylicivirga</taxon>
    </lineage>
</organism>
<sequence length="1097" mass="123974">MKINYIIVILLAIVMFPFNSMAQDIVVSGKVVDADGEGLVGATVVETDNQQRIIAATITDFNGQYVLQVKNTNNSLVFSFIGFKSVTRAIGNETVVNVTMQEDKQTITEVAIVAEKRHSEGSFSIPQREISGAVQSVSMEKLEGMPTTSIDDALQGRIAGLDIVANSGDPGSGSSMRIRGTTSINANSEPLIVVNDVPFEMDVDPNFDFANATEDEFATLLSINPDDIEEITVLKDAASTAVWGVKGANGVLVIKTKKGVRGPTRLQYSYRLTGIVQPQGLDMLNGDDYTMMMKQALFNPYQSEIAANVRELAYDPNFSEYQNFNNNVNWVDEVTQIGFKHDHFLSLSGGGERARYRVSGGFLTQTGTVIGQQLDRVSSRAYFEYNVSNRIKFSSDIAFTFTDNDRNYRYPERDSRTSILGFAYQKMPNVSVYEQDIYGNNTGSYYNIDPNSELNSQQKSLPNPVALARLGKNNQKNYRIIPNFRLFYDILNPETQYLRYDVIMSFDINNTRTNMFLPGEATNSVWSDNQVNRSFNEDSETIGVYLENNITWQSRFSNPNHNLMIQGKNRIRTGNGSSQSIGKTNLPGDFVSSTIPGYFLPGADYNSSRWAYRSVSFLGRAHYTFKSRYVLSGTITSDGSTQFGKDRKFGTFPAVSAKWIISDEPFMQSTSRWLSFLAFRPSWGIGGNTPGREYLHYSIYQNYGNYMGETASRPVNMRLDDLRWEKTTQYNLGMDIGLLNDKLVFDLNLYKRHTEDLLFKDLAVASSSGYTGVSYQNVGTMDNQGYEINIQTNNLIKTQDLRVDFNFNIANNRNVIVELRDDILNNTNADFNYANGTYLTRIQEGHAFGSVYGFKYKGVYQYNDYIEGVQENAPVARDGNGNVITDSRGNPLPMYYAYGQEGIRYQFRGGDAIYEDVNNDGTIDELDIVYLGNTNPKLTGGFGTNITFKQFGMTAFFNFRYGNKVINKNRMNAENMYSYNNQSTSVNWRWRKDGDVTDMPRALYQHGYNWLGSDRYVEDGSFLRFKYLSFNYSFKKQKLEKLNIENLRLFLTFNNLFVWTKYTGVDPEVGYGAMDISEDYGQTPRSRDCMIGLSVTF</sequence>
<feature type="domain" description="TonB-dependent receptor plug" evidence="9">
    <location>
        <begin position="127"/>
        <end position="251"/>
    </location>
</feature>
<protein>
    <submittedName>
        <fullName evidence="10">SusC/RagA family TonB-linked outer membrane protein</fullName>
    </submittedName>
</protein>
<evidence type="ECO:0000256" key="4">
    <source>
        <dbReference type="ARBA" id="ARBA00022692"/>
    </source>
</evidence>
<dbReference type="InterPro" id="IPR023997">
    <property type="entry name" value="TonB-dep_OMP_SusC/RagA_CS"/>
</dbReference>
<dbReference type="Proteomes" id="UP000708576">
    <property type="component" value="Unassembled WGS sequence"/>
</dbReference>
<dbReference type="SUPFAM" id="SSF49464">
    <property type="entry name" value="Carboxypeptidase regulatory domain-like"/>
    <property type="match status" value="1"/>
</dbReference>
<dbReference type="Gene3D" id="2.40.170.20">
    <property type="entry name" value="TonB-dependent receptor, beta-barrel domain"/>
    <property type="match status" value="1"/>
</dbReference>
<feature type="chain" id="PRO_5047487644" evidence="8">
    <location>
        <begin position="23"/>
        <end position="1097"/>
    </location>
</feature>
<evidence type="ECO:0000259" key="9">
    <source>
        <dbReference type="Pfam" id="PF07715"/>
    </source>
</evidence>
<accession>A0ABS5JXM8</accession>
<dbReference type="Pfam" id="PF07715">
    <property type="entry name" value="Plug"/>
    <property type="match status" value="1"/>
</dbReference>
<dbReference type="Gene3D" id="2.170.130.10">
    <property type="entry name" value="TonB-dependent receptor, plug domain"/>
    <property type="match status" value="1"/>
</dbReference>
<gene>
    <name evidence="10" type="ORF">KEM10_15110</name>
</gene>
<keyword evidence="8" id="KW-0732">Signal</keyword>
<dbReference type="Gene3D" id="2.60.40.1120">
    <property type="entry name" value="Carboxypeptidase-like, regulatory domain"/>
    <property type="match status" value="1"/>
</dbReference>
<evidence type="ECO:0000256" key="1">
    <source>
        <dbReference type="ARBA" id="ARBA00004571"/>
    </source>
</evidence>
<proteinExistence type="inferred from homology"/>
<keyword evidence="4 7" id="KW-0812">Transmembrane</keyword>
<dbReference type="InterPro" id="IPR039426">
    <property type="entry name" value="TonB-dep_rcpt-like"/>
</dbReference>
<reference evidence="10 11" key="1">
    <citation type="journal article" date="2015" name="Int. J. Syst. Evol. Microbiol.">
        <title>Carboxylicivirga linearis sp. nov., isolated from a sea cucumber culture pond.</title>
        <authorList>
            <person name="Wang F.Q."/>
            <person name="Zhou Y.X."/>
            <person name="Lin X.Z."/>
            <person name="Chen G.J."/>
            <person name="Du Z.J."/>
        </authorList>
    </citation>
    <scope>NUCLEOTIDE SEQUENCE [LARGE SCALE GENOMIC DNA]</scope>
    <source>
        <strain evidence="10 11">FB218</strain>
    </source>
</reference>
<dbReference type="NCBIfam" id="TIGR04056">
    <property type="entry name" value="OMP_RagA_SusC"/>
    <property type="match status" value="1"/>
</dbReference>
<dbReference type="Pfam" id="PF13620">
    <property type="entry name" value="CarboxypepD_reg"/>
    <property type="match status" value="1"/>
</dbReference>
<evidence type="ECO:0000256" key="3">
    <source>
        <dbReference type="ARBA" id="ARBA00022452"/>
    </source>
</evidence>
<feature type="signal peptide" evidence="8">
    <location>
        <begin position="1"/>
        <end position="22"/>
    </location>
</feature>
<name>A0ABS5JXM8_9BACT</name>
<dbReference type="PROSITE" id="PS52016">
    <property type="entry name" value="TONB_DEPENDENT_REC_3"/>
    <property type="match status" value="1"/>
</dbReference>
<dbReference type="PROSITE" id="PS00018">
    <property type="entry name" value="EF_HAND_1"/>
    <property type="match status" value="1"/>
</dbReference>
<keyword evidence="6 7" id="KW-0998">Cell outer membrane</keyword>
<evidence type="ECO:0000256" key="8">
    <source>
        <dbReference type="SAM" id="SignalP"/>
    </source>
</evidence>
<evidence type="ECO:0000256" key="7">
    <source>
        <dbReference type="PROSITE-ProRule" id="PRU01360"/>
    </source>
</evidence>